<dbReference type="Gene3D" id="3.40.50.2000">
    <property type="entry name" value="Glycogen Phosphorylase B"/>
    <property type="match status" value="2"/>
</dbReference>
<proteinExistence type="predicted"/>
<dbReference type="SUPFAM" id="SSF53756">
    <property type="entry name" value="UDP-Glycosyltransferase/glycogen phosphorylase"/>
    <property type="match status" value="1"/>
</dbReference>
<gene>
    <name evidence="4" type="ORF">FPZ49_25265</name>
</gene>
<dbReference type="PANTHER" id="PTHR46401">
    <property type="entry name" value="GLYCOSYLTRANSFERASE WBBK-RELATED"/>
    <property type="match status" value="1"/>
</dbReference>
<evidence type="ECO:0000313" key="4">
    <source>
        <dbReference type="EMBL" id="TVY07217.1"/>
    </source>
</evidence>
<evidence type="ECO:0000313" key="5">
    <source>
        <dbReference type="Proteomes" id="UP000317036"/>
    </source>
</evidence>
<reference evidence="4 5" key="1">
    <citation type="submission" date="2019-07" db="EMBL/GenBank/DDBJ databases">
        <authorList>
            <person name="Kim J."/>
        </authorList>
    </citation>
    <scope>NUCLEOTIDE SEQUENCE [LARGE SCALE GENOMIC DNA]</scope>
    <source>
        <strain evidence="4 5">JC52</strain>
    </source>
</reference>
<dbReference type="InterPro" id="IPR001296">
    <property type="entry name" value="Glyco_trans_1"/>
</dbReference>
<keyword evidence="5" id="KW-1185">Reference proteome</keyword>
<dbReference type="InterPro" id="IPR028098">
    <property type="entry name" value="Glyco_trans_4-like_N"/>
</dbReference>
<organism evidence="4 5">
    <name type="scientific">Paenibacillus cremeus</name>
    <dbReference type="NCBI Taxonomy" id="2163881"/>
    <lineage>
        <taxon>Bacteria</taxon>
        <taxon>Bacillati</taxon>
        <taxon>Bacillota</taxon>
        <taxon>Bacilli</taxon>
        <taxon>Bacillales</taxon>
        <taxon>Paenibacillaceae</taxon>
        <taxon>Paenibacillus</taxon>
    </lineage>
</organism>
<sequence length="403" mass="46172">MKVMQVNVVYKKGSTGKIVYDLHQQLINDCYESVVCYGRGEDIQEESVYKTAPEFVMKMQSLRSRITGYAYSGCKISTRKLINIIETENPNIVHLHCLNGYFVNIYKLLEFLKWKNIKTVLTLHAEFMYTAGCGYSLECEKWKTGCGICPELNRERAKTWIFDRSAEEWSMMSKAFNGFNNLIIVPVSEWVGNRVKQSPFLKDKNISVITNGIDTINTFMPTSYFELKKKHGIKDEKVILHITPNFLNPLKGGQYVLMIAEKFKTDNVKIIIVGFNGPTDNLPKNIIPVKHTHNQIELAAYYSMADLTLLTSKRETFSMVCAESLSCGTPIVGFEAGAPETISIKKYSEFVTYGNLNALENALKKWLYLKEEFGNSIYLEASEIYSKELMYQKYKELYEGLIK</sequence>
<dbReference type="RefSeq" id="WP_144852363.1">
    <property type="nucleotide sequence ID" value="NZ_VNJI01000041.1"/>
</dbReference>
<name>A0A559K534_9BACL</name>
<dbReference type="Proteomes" id="UP000317036">
    <property type="component" value="Unassembled WGS sequence"/>
</dbReference>
<evidence type="ECO:0000259" key="3">
    <source>
        <dbReference type="Pfam" id="PF13439"/>
    </source>
</evidence>
<dbReference type="OrthoDB" id="9768685at2"/>
<feature type="domain" description="Glycosyltransferase subfamily 4-like N-terminal" evidence="3">
    <location>
        <begin position="18"/>
        <end position="215"/>
    </location>
</feature>
<comment type="caution">
    <text evidence="4">The sequence shown here is derived from an EMBL/GenBank/DDBJ whole genome shotgun (WGS) entry which is preliminary data.</text>
</comment>
<evidence type="ECO:0000259" key="2">
    <source>
        <dbReference type="Pfam" id="PF00534"/>
    </source>
</evidence>
<protein>
    <submittedName>
        <fullName evidence="4">Glycosyltransferase</fullName>
    </submittedName>
</protein>
<evidence type="ECO:0000256" key="1">
    <source>
        <dbReference type="ARBA" id="ARBA00022679"/>
    </source>
</evidence>
<dbReference type="AlphaFoldDB" id="A0A559K534"/>
<dbReference type="PANTHER" id="PTHR46401:SF2">
    <property type="entry name" value="GLYCOSYLTRANSFERASE WBBK-RELATED"/>
    <property type="match status" value="1"/>
</dbReference>
<dbReference type="Pfam" id="PF00534">
    <property type="entry name" value="Glycos_transf_1"/>
    <property type="match status" value="1"/>
</dbReference>
<keyword evidence="1 4" id="KW-0808">Transferase</keyword>
<dbReference type="GO" id="GO:0016757">
    <property type="term" value="F:glycosyltransferase activity"/>
    <property type="evidence" value="ECO:0007669"/>
    <property type="project" value="InterPro"/>
</dbReference>
<feature type="domain" description="Glycosyl transferase family 1" evidence="2">
    <location>
        <begin position="226"/>
        <end position="370"/>
    </location>
</feature>
<accession>A0A559K534</accession>
<dbReference type="Pfam" id="PF13439">
    <property type="entry name" value="Glyco_transf_4"/>
    <property type="match status" value="1"/>
</dbReference>
<dbReference type="EMBL" id="VNJI01000041">
    <property type="protein sequence ID" value="TVY07217.1"/>
    <property type="molecule type" value="Genomic_DNA"/>
</dbReference>